<evidence type="ECO:0000313" key="2">
    <source>
        <dbReference type="EMBL" id="PWR03402.1"/>
    </source>
</evidence>
<accession>A0A2V2LEA4</accession>
<sequence length="198" mass="21294">MAASRPGDTPATPDLPTRFRPAELPRRKPLSFALKPDAAHCAALAEELELLGLRKLRFEGTLSPTGREDWDLDASLGATVVQPCVSTLAPVTTRIDEDVQRRFRTRLPDDDTTGEIEMPEDDTLEPLPEAIDLEAVLAEALTLALPPYPRAADAAPDQTVFTEPGKAPMTDEDARPFAGLAGLKDRLQGGGPGDTDDD</sequence>
<feature type="region of interest" description="Disordered" evidence="1">
    <location>
        <begin position="1"/>
        <end position="23"/>
    </location>
</feature>
<proteinExistence type="predicted"/>
<gene>
    <name evidence="2" type="ORF">DKT77_05945</name>
</gene>
<dbReference type="AlphaFoldDB" id="A0A2V2LEA4"/>
<evidence type="ECO:0000256" key="1">
    <source>
        <dbReference type="SAM" id="MobiDB-lite"/>
    </source>
</evidence>
<dbReference type="Pfam" id="PF02620">
    <property type="entry name" value="YceD"/>
    <property type="match status" value="1"/>
</dbReference>
<keyword evidence="3" id="KW-1185">Reference proteome</keyword>
<reference evidence="2 3" key="1">
    <citation type="submission" date="2018-05" db="EMBL/GenBank/DDBJ databases">
        <title>Rhodobacteraceae gen. nov., sp. nov. isolated from sea water.</title>
        <authorList>
            <person name="Ren Y."/>
        </authorList>
    </citation>
    <scope>NUCLEOTIDE SEQUENCE [LARGE SCALE GENOMIC DNA]</scope>
    <source>
        <strain evidence="2 3">TG-679</strain>
    </source>
</reference>
<dbReference type="EMBL" id="QGKU01000026">
    <property type="protein sequence ID" value="PWR03402.1"/>
    <property type="molecule type" value="Genomic_DNA"/>
</dbReference>
<organism evidence="2 3">
    <name type="scientific">Meridianimarinicoccus roseus</name>
    <dbReference type="NCBI Taxonomy" id="2072018"/>
    <lineage>
        <taxon>Bacteria</taxon>
        <taxon>Pseudomonadati</taxon>
        <taxon>Pseudomonadota</taxon>
        <taxon>Alphaproteobacteria</taxon>
        <taxon>Rhodobacterales</taxon>
        <taxon>Paracoccaceae</taxon>
        <taxon>Meridianimarinicoccus</taxon>
    </lineage>
</organism>
<dbReference type="RefSeq" id="WP_109810803.1">
    <property type="nucleotide sequence ID" value="NZ_QGKU01000026.1"/>
</dbReference>
<comment type="caution">
    <text evidence="2">The sequence shown here is derived from an EMBL/GenBank/DDBJ whole genome shotgun (WGS) entry which is preliminary data.</text>
</comment>
<evidence type="ECO:0000313" key="3">
    <source>
        <dbReference type="Proteomes" id="UP000245680"/>
    </source>
</evidence>
<name>A0A2V2LEA4_9RHOB</name>
<dbReference type="Proteomes" id="UP000245680">
    <property type="component" value="Unassembled WGS sequence"/>
</dbReference>
<dbReference type="OrthoDB" id="8443793at2"/>
<evidence type="ECO:0008006" key="4">
    <source>
        <dbReference type="Google" id="ProtNLM"/>
    </source>
</evidence>
<protein>
    <recommendedName>
        <fullName evidence="4">DUF177 domain-containing protein</fullName>
    </recommendedName>
</protein>
<feature type="compositionally biased region" description="Gly residues" evidence="1">
    <location>
        <begin position="188"/>
        <end position="198"/>
    </location>
</feature>
<dbReference type="InterPro" id="IPR003772">
    <property type="entry name" value="YceD"/>
</dbReference>
<feature type="region of interest" description="Disordered" evidence="1">
    <location>
        <begin position="160"/>
        <end position="198"/>
    </location>
</feature>